<evidence type="ECO:0000313" key="4">
    <source>
        <dbReference type="Proteomes" id="UP000000268"/>
    </source>
</evidence>
<feature type="region of interest" description="Disordered" evidence="1">
    <location>
        <begin position="138"/>
        <end position="162"/>
    </location>
</feature>
<gene>
    <name evidence="3" type="ordered locus">AM1_2623</name>
</gene>
<dbReference type="KEGG" id="amr:AM1_2623"/>
<dbReference type="HOGENOM" id="CLU_1631754_0_0_3"/>
<dbReference type="AlphaFoldDB" id="B0C6S4"/>
<protein>
    <submittedName>
        <fullName evidence="3">Uncharacterized protein</fullName>
    </submittedName>
</protein>
<proteinExistence type="predicted"/>
<feature type="transmembrane region" description="Helical" evidence="2">
    <location>
        <begin position="39"/>
        <end position="59"/>
    </location>
</feature>
<dbReference type="Proteomes" id="UP000000268">
    <property type="component" value="Chromosome"/>
</dbReference>
<keyword evidence="2" id="KW-0812">Transmembrane</keyword>
<name>B0C6S4_ACAM1</name>
<dbReference type="EMBL" id="CP000828">
    <property type="protein sequence ID" value="ABW27630.1"/>
    <property type="molecule type" value="Genomic_DNA"/>
</dbReference>
<accession>B0C6S4</accession>
<sequence length="162" mass="18007">MVFQPVSFAINPVQTALDRWFQSLSTSYPALSWMVGHPILAIISLLVLLAVIQILLGWISSGIKHLLFTIFKSPYSLVRWLLGKTAAPLSPSKPNKWPKGKSSEQVSTLLKRLDHHHREQEKLISELKTLIAFTNSEPRRIEGAQDTSTSSADIPPSKIASP</sequence>
<dbReference type="STRING" id="329726.AM1_2623"/>
<dbReference type="RefSeq" id="WP_012163083.1">
    <property type="nucleotide sequence ID" value="NC_009925.1"/>
</dbReference>
<evidence type="ECO:0000256" key="1">
    <source>
        <dbReference type="SAM" id="MobiDB-lite"/>
    </source>
</evidence>
<dbReference type="OrthoDB" id="9826919at2"/>
<keyword evidence="4" id="KW-1185">Reference proteome</keyword>
<evidence type="ECO:0000256" key="2">
    <source>
        <dbReference type="SAM" id="Phobius"/>
    </source>
</evidence>
<keyword evidence="2" id="KW-1133">Transmembrane helix</keyword>
<reference evidence="3 4" key="1">
    <citation type="journal article" date="2008" name="Proc. Natl. Acad. Sci. U.S.A.">
        <title>Niche adaptation and genome expansion in the chlorophyll d-producing cyanobacterium Acaryochloris marina.</title>
        <authorList>
            <person name="Swingley W.D."/>
            <person name="Chen M."/>
            <person name="Cheung P.C."/>
            <person name="Conrad A.L."/>
            <person name="Dejesa L.C."/>
            <person name="Hao J."/>
            <person name="Honchak B.M."/>
            <person name="Karbach L.E."/>
            <person name="Kurdoglu A."/>
            <person name="Lahiri S."/>
            <person name="Mastrian S.D."/>
            <person name="Miyashita H."/>
            <person name="Page L."/>
            <person name="Ramakrishna P."/>
            <person name="Satoh S."/>
            <person name="Sattley W.M."/>
            <person name="Shimada Y."/>
            <person name="Taylor H.L."/>
            <person name="Tomo T."/>
            <person name="Tsuchiya T."/>
            <person name="Wang Z.T."/>
            <person name="Raymond J."/>
            <person name="Mimuro M."/>
            <person name="Blankenship R.E."/>
            <person name="Touchman J.W."/>
        </authorList>
    </citation>
    <scope>NUCLEOTIDE SEQUENCE [LARGE SCALE GENOMIC DNA]</scope>
    <source>
        <strain evidence="4">MBIC 11017</strain>
    </source>
</reference>
<organism evidence="3 4">
    <name type="scientific">Acaryochloris marina (strain MBIC 11017)</name>
    <dbReference type="NCBI Taxonomy" id="329726"/>
    <lineage>
        <taxon>Bacteria</taxon>
        <taxon>Bacillati</taxon>
        <taxon>Cyanobacteriota</taxon>
        <taxon>Cyanophyceae</taxon>
        <taxon>Acaryochloridales</taxon>
        <taxon>Acaryochloridaceae</taxon>
        <taxon>Acaryochloris</taxon>
    </lineage>
</organism>
<evidence type="ECO:0000313" key="3">
    <source>
        <dbReference type="EMBL" id="ABW27630.1"/>
    </source>
</evidence>
<keyword evidence="2" id="KW-0472">Membrane</keyword>